<keyword evidence="1" id="KW-0238">DNA-binding</keyword>
<name>A0A6J7HA65_9ZZZZ</name>
<evidence type="ECO:0000256" key="1">
    <source>
        <dbReference type="ARBA" id="ARBA00023125"/>
    </source>
</evidence>
<dbReference type="Pfam" id="PF13411">
    <property type="entry name" value="MerR_1"/>
    <property type="match status" value="1"/>
</dbReference>
<gene>
    <name evidence="4" type="ORF">UFOPK3605_01418</name>
</gene>
<dbReference type="EMBL" id="CAFBMM010000098">
    <property type="protein sequence ID" value="CAB4916058.1"/>
    <property type="molecule type" value="Genomic_DNA"/>
</dbReference>
<dbReference type="InterPro" id="IPR009061">
    <property type="entry name" value="DNA-bd_dom_put_sf"/>
</dbReference>
<dbReference type="GO" id="GO:0003677">
    <property type="term" value="F:DNA binding"/>
    <property type="evidence" value="ECO:0007669"/>
    <property type="project" value="UniProtKB-KW"/>
</dbReference>
<protein>
    <submittedName>
        <fullName evidence="4">Unannotated protein</fullName>
    </submittedName>
</protein>
<evidence type="ECO:0000256" key="2">
    <source>
        <dbReference type="SAM" id="MobiDB-lite"/>
    </source>
</evidence>
<feature type="domain" description="HTH merR-type" evidence="3">
    <location>
        <begin position="38"/>
        <end position="91"/>
    </location>
</feature>
<reference evidence="4" key="1">
    <citation type="submission" date="2020-05" db="EMBL/GenBank/DDBJ databases">
        <authorList>
            <person name="Chiriac C."/>
            <person name="Salcher M."/>
            <person name="Ghai R."/>
            <person name="Kavagutti S V."/>
        </authorList>
    </citation>
    <scope>NUCLEOTIDE SEQUENCE</scope>
</reference>
<dbReference type="SUPFAM" id="SSF46955">
    <property type="entry name" value="Putative DNA-binding domain"/>
    <property type="match status" value="1"/>
</dbReference>
<dbReference type="AlphaFoldDB" id="A0A6J7HA65"/>
<proteinExistence type="predicted"/>
<dbReference type="PANTHER" id="PTHR30204">
    <property type="entry name" value="REDOX-CYCLING DRUG-SENSING TRANSCRIPTIONAL ACTIVATOR SOXR"/>
    <property type="match status" value="1"/>
</dbReference>
<evidence type="ECO:0000313" key="4">
    <source>
        <dbReference type="EMBL" id="CAB4916058.1"/>
    </source>
</evidence>
<dbReference type="PANTHER" id="PTHR30204:SF3">
    <property type="entry name" value="HTH MERR-TYPE DOMAIN-CONTAINING PROTEIN"/>
    <property type="match status" value="1"/>
</dbReference>
<sequence length="171" mass="18309">MTRRVIQTSFDGVEPTETGYGGKEACAIVGITYRKLDHWDHIDLVKPSLAPARGSGTQRTYSYRDLLRLRVVKGLRDAGVTLPDAKLAIENLRELHGSDWESATIVVAGKKSVLTRDGNDLIDLVRNGQSVLNIVPLGPMMGDVDARIKAIGGGDTSPTVGEPAVSRASGT</sequence>
<dbReference type="Gene3D" id="1.10.1660.10">
    <property type="match status" value="1"/>
</dbReference>
<organism evidence="4">
    <name type="scientific">freshwater metagenome</name>
    <dbReference type="NCBI Taxonomy" id="449393"/>
    <lineage>
        <taxon>unclassified sequences</taxon>
        <taxon>metagenomes</taxon>
        <taxon>ecological metagenomes</taxon>
    </lineage>
</organism>
<dbReference type="SMART" id="SM00422">
    <property type="entry name" value="HTH_MERR"/>
    <property type="match status" value="1"/>
</dbReference>
<feature type="region of interest" description="Disordered" evidence="2">
    <location>
        <begin position="152"/>
        <end position="171"/>
    </location>
</feature>
<dbReference type="InterPro" id="IPR047057">
    <property type="entry name" value="MerR_fam"/>
</dbReference>
<evidence type="ECO:0000259" key="3">
    <source>
        <dbReference type="PROSITE" id="PS50937"/>
    </source>
</evidence>
<dbReference type="InterPro" id="IPR000551">
    <property type="entry name" value="MerR-type_HTH_dom"/>
</dbReference>
<dbReference type="GO" id="GO:0003700">
    <property type="term" value="F:DNA-binding transcription factor activity"/>
    <property type="evidence" value="ECO:0007669"/>
    <property type="project" value="InterPro"/>
</dbReference>
<accession>A0A6J7HA65</accession>
<dbReference type="PROSITE" id="PS50937">
    <property type="entry name" value="HTH_MERR_2"/>
    <property type="match status" value="1"/>
</dbReference>